<evidence type="ECO:0000313" key="2">
    <source>
        <dbReference type="Proteomes" id="UP000789366"/>
    </source>
</evidence>
<gene>
    <name evidence="1" type="ORF">SPELUC_LOCUS461</name>
</gene>
<proteinExistence type="predicted"/>
<keyword evidence="2" id="KW-1185">Reference proteome</keyword>
<name>A0ACA9K0T1_9GLOM</name>
<sequence length="265" mass="27840">MYNGSPVEIFYAIRRNTNLSRAHNLGAPATVGSSSPTLTNDGSVTRVDGAPVTLIGGDAIATSTGGALTTATLVNNAPDALVGPSFNFPIALTSQSFSFPVTLAHNTSVGGAPTTSIGGASTVAMQLRNTNVSDGNGVAGKTEMAHNIGTVNMAMAKTDAAGENRFTAFHDHNMIPLPFQMAASSDVVNSSLQQNYQHASSSYPPPIETDVQYNNSHSTYTSGVYNSMPQINHSSGEHNFNGSKLESTEIQVTWNDINKIYPRSQ</sequence>
<dbReference type="EMBL" id="CAJVPW010000161">
    <property type="protein sequence ID" value="CAG8445307.1"/>
    <property type="molecule type" value="Genomic_DNA"/>
</dbReference>
<dbReference type="Proteomes" id="UP000789366">
    <property type="component" value="Unassembled WGS sequence"/>
</dbReference>
<organism evidence="1 2">
    <name type="scientific">Cetraspora pellucida</name>
    <dbReference type="NCBI Taxonomy" id="1433469"/>
    <lineage>
        <taxon>Eukaryota</taxon>
        <taxon>Fungi</taxon>
        <taxon>Fungi incertae sedis</taxon>
        <taxon>Mucoromycota</taxon>
        <taxon>Glomeromycotina</taxon>
        <taxon>Glomeromycetes</taxon>
        <taxon>Diversisporales</taxon>
        <taxon>Gigasporaceae</taxon>
        <taxon>Cetraspora</taxon>
    </lineage>
</organism>
<reference evidence="1" key="1">
    <citation type="submission" date="2021-06" db="EMBL/GenBank/DDBJ databases">
        <authorList>
            <person name="Kallberg Y."/>
            <person name="Tangrot J."/>
            <person name="Rosling A."/>
        </authorList>
    </citation>
    <scope>NUCLEOTIDE SEQUENCE</scope>
    <source>
        <strain evidence="1">28 12/20/2015</strain>
    </source>
</reference>
<evidence type="ECO:0000313" key="1">
    <source>
        <dbReference type="EMBL" id="CAG8445307.1"/>
    </source>
</evidence>
<accession>A0ACA9K0T1</accession>
<comment type="caution">
    <text evidence="1">The sequence shown here is derived from an EMBL/GenBank/DDBJ whole genome shotgun (WGS) entry which is preliminary data.</text>
</comment>
<protein>
    <submittedName>
        <fullName evidence="1">10404_t:CDS:1</fullName>
    </submittedName>
</protein>